<dbReference type="EMBL" id="BNCI01000001">
    <property type="protein sequence ID" value="GHF11800.1"/>
    <property type="molecule type" value="Genomic_DNA"/>
</dbReference>
<protein>
    <submittedName>
        <fullName evidence="1">Uncharacterized protein</fullName>
    </submittedName>
</protein>
<reference evidence="1" key="1">
    <citation type="journal article" date="2014" name="Int. J. Syst. Evol. Microbiol.">
        <title>Complete genome sequence of Corynebacterium casei LMG S-19264T (=DSM 44701T), isolated from a smear-ripened cheese.</title>
        <authorList>
            <consortium name="US DOE Joint Genome Institute (JGI-PGF)"/>
            <person name="Walter F."/>
            <person name="Albersmeier A."/>
            <person name="Kalinowski J."/>
            <person name="Ruckert C."/>
        </authorList>
    </citation>
    <scope>NUCLEOTIDE SEQUENCE</scope>
    <source>
        <strain evidence="1">KCTC 42590</strain>
    </source>
</reference>
<dbReference type="Proteomes" id="UP000630923">
    <property type="component" value="Unassembled WGS sequence"/>
</dbReference>
<sequence>MASHDKKQDLSIIFLELWSKNLQAFGRDQQEMTPERLEEMLQQMVQHTLQQSGSGRKGDTSDG</sequence>
<accession>A0A919AKE2</accession>
<name>A0A919AKE2_9PROT</name>
<gene>
    <name evidence="1" type="ORF">GCM10017044_02060</name>
</gene>
<evidence type="ECO:0000313" key="2">
    <source>
        <dbReference type="Proteomes" id="UP000630923"/>
    </source>
</evidence>
<organism evidence="1 2">
    <name type="scientific">Kordiimonas sediminis</name>
    <dbReference type="NCBI Taxonomy" id="1735581"/>
    <lineage>
        <taxon>Bacteria</taxon>
        <taxon>Pseudomonadati</taxon>
        <taxon>Pseudomonadota</taxon>
        <taxon>Alphaproteobacteria</taxon>
        <taxon>Kordiimonadales</taxon>
        <taxon>Kordiimonadaceae</taxon>
        <taxon>Kordiimonas</taxon>
    </lineage>
</organism>
<proteinExistence type="predicted"/>
<comment type="caution">
    <text evidence="1">The sequence shown here is derived from an EMBL/GenBank/DDBJ whole genome shotgun (WGS) entry which is preliminary data.</text>
</comment>
<keyword evidence="2" id="KW-1185">Reference proteome</keyword>
<dbReference type="RefSeq" id="WP_191249705.1">
    <property type="nucleotide sequence ID" value="NZ_BNCI01000001.1"/>
</dbReference>
<dbReference type="AlphaFoldDB" id="A0A919AKE2"/>
<reference evidence="1" key="2">
    <citation type="submission" date="2020-09" db="EMBL/GenBank/DDBJ databases">
        <authorList>
            <person name="Sun Q."/>
            <person name="Kim S."/>
        </authorList>
    </citation>
    <scope>NUCLEOTIDE SEQUENCE</scope>
    <source>
        <strain evidence="1">KCTC 42590</strain>
    </source>
</reference>
<evidence type="ECO:0000313" key="1">
    <source>
        <dbReference type="EMBL" id="GHF11800.1"/>
    </source>
</evidence>